<dbReference type="Proteomes" id="UP001195483">
    <property type="component" value="Unassembled WGS sequence"/>
</dbReference>
<feature type="compositionally biased region" description="Basic and acidic residues" evidence="2">
    <location>
        <begin position="290"/>
        <end position="309"/>
    </location>
</feature>
<dbReference type="InterPro" id="IPR022110">
    <property type="entry name" value="CASC1_C"/>
</dbReference>
<feature type="compositionally biased region" description="Basic and acidic residues" evidence="2">
    <location>
        <begin position="442"/>
        <end position="455"/>
    </location>
</feature>
<reference evidence="5" key="3">
    <citation type="submission" date="2023-05" db="EMBL/GenBank/DDBJ databases">
        <authorList>
            <person name="Smith C.H."/>
        </authorList>
    </citation>
    <scope>NUCLEOTIDE SEQUENCE</scope>
    <source>
        <strain evidence="5">CHS0354</strain>
        <tissue evidence="5">Mantle</tissue>
    </source>
</reference>
<evidence type="ECO:0000313" key="6">
    <source>
        <dbReference type="Proteomes" id="UP001195483"/>
    </source>
</evidence>
<sequence>MKKKPPKKGSGKKLGKAEKEKLKQEEEARKAAEEEEARLRAEQEEREQKERQKQEEAERKKLENEEKKNRFAEMTALMGLIEANSRILGNEHERRWKRYKWARYMRCDGSPDPTIPGEINTYVNLRLEKMTRNDIDSVLKDSVLDLTLIDELDFLLEDAPSPGLNPQDIARYKSTKEDLQRLIQVKLDAATIKLLQEATDRCDPETLNLQYIVKNDNVCLCLWGNLSKNPRIKTFEFAEKGFSFEIPKILSLSDCAYRVLFTKYDHYSDKCRSFYQRLKKKDEPVLEAMKEEKVEEKKEEVEGEKKEGEGVEGEEGVEKENTEDLMAMLRAMDGGEPQEKEEEVKEEEKEEEVPDFPEPSTPEPPEWEDFDEDEDVIDLRANNVIGGVFHFNLMHLSPQPKTVNNWIITRLVDPPEIQYMDYVADTAVLIPNKEGHSPTQADKGKESETKRDEKPPIGVTMRLADGVMFTEEPQIARWDYQKNHWRTDGFSDLKFDEENRTFQFKTSHFGTMALLQDAHINMPFQSWEIRPHKMNSAIFTIIAAIVEIEIEIKDAMCCLSRPNDKPELESIRKKWVTPKDLVKMCRQAGINVFPMVDSSKYVSIQNKHPTIEERSYQQMALTASAMAYSWSKWNGEVQDKEKILFQGTECLNDEPVPEEDWALYLMTKRRGMKLKMVEFDDTFNEELAEGTQFKSNLYNLLMSTGSDEAKERIRETNYEFVDCVQQLLTATKILTYA</sequence>
<feature type="region of interest" description="Disordered" evidence="2">
    <location>
        <begin position="1"/>
        <end position="67"/>
    </location>
</feature>
<dbReference type="GO" id="GO:0005930">
    <property type="term" value="C:axoneme"/>
    <property type="evidence" value="ECO:0007669"/>
    <property type="project" value="TreeGrafter"/>
</dbReference>
<dbReference type="InterPro" id="IPR031826">
    <property type="entry name" value="IC97/Casc1_N"/>
</dbReference>
<feature type="region of interest" description="Disordered" evidence="2">
    <location>
        <begin position="332"/>
        <end position="369"/>
    </location>
</feature>
<feature type="region of interest" description="Disordered" evidence="2">
    <location>
        <begin position="431"/>
        <end position="455"/>
    </location>
</feature>
<feature type="compositionally biased region" description="Basic and acidic residues" evidence="2">
    <location>
        <begin position="15"/>
        <end position="67"/>
    </location>
</feature>
<dbReference type="PANTHER" id="PTHR20929:SF11">
    <property type="entry name" value="DYNEIN AXONEMAL INTERMEDIATE CHAIN 7"/>
    <property type="match status" value="1"/>
</dbReference>
<dbReference type="GO" id="GO:0048487">
    <property type="term" value="F:beta-tubulin binding"/>
    <property type="evidence" value="ECO:0007669"/>
    <property type="project" value="TreeGrafter"/>
</dbReference>
<organism evidence="5 6">
    <name type="scientific">Potamilus streckersoni</name>
    <dbReference type="NCBI Taxonomy" id="2493646"/>
    <lineage>
        <taxon>Eukaryota</taxon>
        <taxon>Metazoa</taxon>
        <taxon>Spiralia</taxon>
        <taxon>Lophotrochozoa</taxon>
        <taxon>Mollusca</taxon>
        <taxon>Bivalvia</taxon>
        <taxon>Autobranchia</taxon>
        <taxon>Heteroconchia</taxon>
        <taxon>Palaeoheterodonta</taxon>
        <taxon>Unionida</taxon>
        <taxon>Unionoidea</taxon>
        <taxon>Unionidae</taxon>
        <taxon>Ambleminae</taxon>
        <taxon>Lampsilini</taxon>
        <taxon>Potamilus</taxon>
    </lineage>
</organism>
<evidence type="ECO:0000259" key="4">
    <source>
        <dbReference type="Pfam" id="PF15927"/>
    </source>
</evidence>
<evidence type="ECO:0000256" key="1">
    <source>
        <dbReference type="ARBA" id="ARBA00024332"/>
    </source>
</evidence>
<protein>
    <recommendedName>
        <fullName evidence="7">Axonemal 84 kDa protein</fullName>
    </recommendedName>
</protein>
<evidence type="ECO:0008006" key="7">
    <source>
        <dbReference type="Google" id="ProtNLM"/>
    </source>
</evidence>
<feature type="domain" description="IC97/Casc1 N-terminal" evidence="4">
    <location>
        <begin position="30"/>
        <end position="231"/>
    </location>
</feature>
<reference evidence="5" key="1">
    <citation type="journal article" date="2021" name="Genome Biol. Evol.">
        <title>A High-Quality Reference Genome for a Parasitic Bivalve with Doubly Uniparental Inheritance (Bivalvia: Unionida).</title>
        <authorList>
            <person name="Smith C.H."/>
        </authorList>
    </citation>
    <scope>NUCLEOTIDE SEQUENCE</scope>
    <source>
        <strain evidence="5">CHS0354</strain>
    </source>
</reference>
<evidence type="ECO:0000259" key="3">
    <source>
        <dbReference type="Pfam" id="PF12366"/>
    </source>
</evidence>
<dbReference type="Pfam" id="PF15927">
    <property type="entry name" value="Casc1_N"/>
    <property type="match status" value="1"/>
</dbReference>
<comment type="similarity">
    <text evidence="1">Belongs to the DNAI7 family.</text>
</comment>
<evidence type="ECO:0000313" key="5">
    <source>
        <dbReference type="EMBL" id="KAK3598785.1"/>
    </source>
</evidence>
<comment type="caution">
    <text evidence="5">The sequence shown here is derived from an EMBL/GenBank/DDBJ whole genome shotgun (WGS) entry which is preliminary data.</text>
</comment>
<dbReference type="PRINTS" id="PR02043">
    <property type="entry name" value="CANCERSCCP1"/>
</dbReference>
<name>A0AAE0W3D6_9BIVA</name>
<gene>
    <name evidence="5" type="ORF">CHS0354_020897</name>
</gene>
<dbReference type="Pfam" id="PF12366">
    <property type="entry name" value="Casc1_C"/>
    <property type="match status" value="1"/>
</dbReference>
<evidence type="ECO:0000256" key="2">
    <source>
        <dbReference type="SAM" id="MobiDB-lite"/>
    </source>
</evidence>
<dbReference type="EMBL" id="JAEAOA010001278">
    <property type="protein sequence ID" value="KAK3598785.1"/>
    <property type="molecule type" value="Genomic_DNA"/>
</dbReference>
<feature type="compositionally biased region" description="Basic residues" evidence="2">
    <location>
        <begin position="1"/>
        <end position="14"/>
    </location>
</feature>
<dbReference type="AlphaFoldDB" id="A0AAE0W3D6"/>
<proteinExistence type="inferred from homology"/>
<reference evidence="5" key="2">
    <citation type="journal article" date="2021" name="Genome Biol. Evol.">
        <title>Developing a high-quality reference genome for a parasitic bivalve with doubly uniparental inheritance (Bivalvia: Unionida).</title>
        <authorList>
            <person name="Smith C.H."/>
        </authorList>
    </citation>
    <scope>NUCLEOTIDE SEQUENCE</scope>
    <source>
        <strain evidence="5">CHS0354</strain>
        <tissue evidence="5">Mantle</tissue>
    </source>
</reference>
<dbReference type="PANTHER" id="PTHR20929">
    <property type="entry name" value="LUNG ADENOMA SUSCEPTIBILITY 1-RELATED"/>
    <property type="match status" value="1"/>
</dbReference>
<keyword evidence="6" id="KW-1185">Reference proteome</keyword>
<dbReference type="InterPro" id="IPR023247">
    <property type="entry name" value="IC97/Dnai7-like"/>
</dbReference>
<dbReference type="GO" id="GO:0008017">
    <property type="term" value="F:microtubule binding"/>
    <property type="evidence" value="ECO:0007669"/>
    <property type="project" value="TreeGrafter"/>
</dbReference>
<feature type="domain" description="CASC1 C-terminal" evidence="3">
    <location>
        <begin position="483"/>
        <end position="644"/>
    </location>
</feature>
<accession>A0AAE0W3D6</accession>
<feature type="region of interest" description="Disordered" evidence="2">
    <location>
        <begin position="290"/>
        <end position="319"/>
    </location>
</feature>